<dbReference type="InterPro" id="IPR046198">
    <property type="entry name" value="DUF6230"/>
</dbReference>
<dbReference type="RefSeq" id="WP_253672292.1">
    <property type="nucleotide sequence ID" value="NZ_JAMTCP010000042.1"/>
</dbReference>
<evidence type="ECO:0008006" key="3">
    <source>
        <dbReference type="Google" id="ProtNLM"/>
    </source>
</evidence>
<name>A0ABT1I141_STRSD</name>
<dbReference type="Pfam" id="PF19741">
    <property type="entry name" value="DUF6230"/>
    <property type="match status" value="1"/>
</dbReference>
<accession>A0ABT1I141</accession>
<reference evidence="1 2" key="1">
    <citation type="submission" date="2022-06" db="EMBL/GenBank/DDBJ databases">
        <title>Genomic Encyclopedia of Archaeal and Bacterial Type Strains, Phase II (KMG-II): from individual species to whole genera.</title>
        <authorList>
            <person name="Goeker M."/>
        </authorList>
    </citation>
    <scope>NUCLEOTIDE SEQUENCE [LARGE SCALE GENOMIC DNA]</scope>
    <source>
        <strain evidence="1 2">DSM 40477</strain>
    </source>
</reference>
<gene>
    <name evidence="1" type="ORF">LX15_005177</name>
</gene>
<evidence type="ECO:0000313" key="1">
    <source>
        <dbReference type="EMBL" id="MCP2261451.1"/>
    </source>
</evidence>
<dbReference type="EMBL" id="JAMTCP010000042">
    <property type="protein sequence ID" value="MCP2261451.1"/>
    <property type="molecule type" value="Genomic_DNA"/>
</dbReference>
<evidence type="ECO:0000313" key="2">
    <source>
        <dbReference type="Proteomes" id="UP001205311"/>
    </source>
</evidence>
<dbReference type="Proteomes" id="UP001205311">
    <property type="component" value="Unassembled WGS sequence"/>
</dbReference>
<protein>
    <recommendedName>
        <fullName evidence="3">Cholesterol esterase</fullName>
    </recommendedName>
</protein>
<organism evidence="1 2">
    <name type="scientific">Streptoalloteichus tenebrarius (strain ATCC 17920 / DSM 40477 / JCM 4838 / CBS 697.72 / NBRC 16177 / NCIMB 11028 / NRRL B-12390 / A12253. 1 / ISP 5477)</name>
    <name type="common">Streptomyces tenebrarius</name>
    <dbReference type="NCBI Taxonomy" id="1933"/>
    <lineage>
        <taxon>Bacteria</taxon>
        <taxon>Bacillati</taxon>
        <taxon>Actinomycetota</taxon>
        <taxon>Actinomycetes</taxon>
        <taxon>Pseudonocardiales</taxon>
        <taxon>Pseudonocardiaceae</taxon>
        <taxon>Streptoalloteichus</taxon>
    </lineage>
</organism>
<comment type="caution">
    <text evidence="1">The sequence shown here is derived from an EMBL/GenBank/DDBJ whole genome shotgun (WGS) entry which is preliminary data.</text>
</comment>
<sequence length="171" mass="17461">MLGTASAALPVALALSGSEFRVSASRLEGAGFVRFARGEEAGEGAGPPVAISGIGSACLRDLCQSVVTDTPVGPVTVRALAGSEAPATASDLVIDLAQMAGDVTFTRFRLARDPAAEGQPAGMAGRPEDHGQRADTIVIENLRQIALATTAGVIRLPGLRISVDRGRHECS</sequence>
<keyword evidence="2" id="KW-1185">Reference proteome</keyword>
<proteinExistence type="predicted"/>